<dbReference type="GO" id="GO:0003723">
    <property type="term" value="F:RNA binding"/>
    <property type="evidence" value="ECO:0007669"/>
    <property type="project" value="TreeGrafter"/>
</dbReference>
<protein>
    <submittedName>
        <fullName evidence="8">Protein RRP5-like protein</fullName>
    </submittedName>
</protein>
<dbReference type="Gene3D" id="1.25.40.10">
    <property type="entry name" value="Tetratricopeptide repeat domain"/>
    <property type="match status" value="1"/>
</dbReference>
<dbReference type="FunFam" id="2.40.50.140:FF:000103">
    <property type="entry name" value="protein RRP5 homolog"/>
    <property type="match status" value="2"/>
</dbReference>
<feature type="region of interest" description="Disordered" evidence="6">
    <location>
        <begin position="1040"/>
        <end position="1060"/>
    </location>
</feature>
<proteinExistence type="predicted"/>
<evidence type="ECO:0000256" key="1">
    <source>
        <dbReference type="ARBA" id="ARBA00004604"/>
    </source>
</evidence>
<dbReference type="InterPro" id="IPR055430">
    <property type="entry name" value="HAT_Syf1_CNRKL1_C"/>
</dbReference>
<dbReference type="Gene3D" id="2.40.50.140">
    <property type="entry name" value="Nucleic acid-binding proteins"/>
    <property type="match status" value="6"/>
</dbReference>
<keyword evidence="9" id="KW-1185">Reference proteome</keyword>
<dbReference type="InterPro" id="IPR011990">
    <property type="entry name" value="TPR-like_helical_dom_sf"/>
</dbReference>
<evidence type="ECO:0000313" key="9">
    <source>
        <dbReference type="Proteomes" id="UP000192578"/>
    </source>
</evidence>
<feature type="compositionally biased region" description="Acidic residues" evidence="6">
    <location>
        <begin position="35"/>
        <end position="44"/>
    </location>
</feature>
<evidence type="ECO:0000259" key="7">
    <source>
        <dbReference type="PROSITE" id="PS50126"/>
    </source>
</evidence>
<dbReference type="Proteomes" id="UP000192578">
    <property type="component" value="Unassembled WGS sequence"/>
</dbReference>
<dbReference type="InterPro" id="IPR003107">
    <property type="entry name" value="HAT"/>
</dbReference>
<dbReference type="SMART" id="SM00316">
    <property type="entry name" value="S1"/>
    <property type="match status" value="9"/>
</dbReference>
<gene>
    <name evidence="8" type="ORF">BV898_00466</name>
</gene>
<evidence type="ECO:0000256" key="3">
    <source>
        <dbReference type="ARBA" id="ARBA00022553"/>
    </source>
</evidence>
<dbReference type="PANTHER" id="PTHR23270">
    <property type="entry name" value="PROGRAMMED CELL DEATH PROTEIN 11 PRE-RRNA PROCESSING PROTEIN RRP5"/>
    <property type="match status" value="1"/>
</dbReference>
<dbReference type="InterPro" id="IPR003029">
    <property type="entry name" value="S1_domain"/>
</dbReference>
<evidence type="ECO:0000313" key="8">
    <source>
        <dbReference type="EMBL" id="OQV25527.1"/>
    </source>
</evidence>
<keyword evidence="3" id="KW-0597">Phosphoprotein</keyword>
<dbReference type="Pfam" id="PF00575">
    <property type="entry name" value="S1"/>
    <property type="match status" value="3"/>
</dbReference>
<keyword evidence="5" id="KW-0539">Nucleus</keyword>
<feature type="domain" description="S1 motif" evidence="7">
    <location>
        <begin position="487"/>
        <end position="556"/>
    </location>
</feature>
<dbReference type="Pfam" id="PF23231">
    <property type="entry name" value="HAT_Syf1_CNRKL1_C"/>
    <property type="match status" value="1"/>
</dbReference>
<dbReference type="SUPFAM" id="SSF48452">
    <property type="entry name" value="TPR-like"/>
    <property type="match status" value="2"/>
</dbReference>
<feature type="compositionally biased region" description="Low complexity" evidence="6">
    <location>
        <begin position="14"/>
        <end position="24"/>
    </location>
</feature>
<evidence type="ECO:0000256" key="2">
    <source>
        <dbReference type="ARBA" id="ARBA00022552"/>
    </source>
</evidence>
<feature type="domain" description="S1 motif" evidence="7">
    <location>
        <begin position="576"/>
        <end position="643"/>
    </location>
</feature>
<feature type="domain" description="S1 motif" evidence="7">
    <location>
        <begin position="751"/>
        <end position="817"/>
    </location>
</feature>
<feature type="domain" description="S1 motif" evidence="7">
    <location>
        <begin position="857"/>
        <end position="933"/>
    </location>
</feature>
<dbReference type="EMBL" id="MTYJ01000002">
    <property type="protein sequence ID" value="OQV25527.1"/>
    <property type="molecule type" value="Genomic_DNA"/>
</dbReference>
<feature type="domain" description="S1 motif" evidence="7">
    <location>
        <begin position="108"/>
        <end position="203"/>
    </location>
</feature>
<dbReference type="FunFam" id="1.25.40.10:FF:000065">
    <property type="entry name" value="Programmed cell death 11"/>
    <property type="match status" value="1"/>
</dbReference>
<comment type="subcellular location">
    <subcellularLocation>
        <location evidence="1">Nucleus</location>
        <location evidence="1">Nucleolus</location>
    </subcellularLocation>
</comment>
<dbReference type="SUPFAM" id="SSF50249">
    <property type="entry name" value="Nucleic acid-binding proteins"/>
    <property type="match status" value="6"/>
</dbReference>
<sequence>MEEKTFPRGGGKPTATSTGSSRATSRNKQHKLFPDEADGTGEEESTSHRVVDHETNLFTKLKKQKLHNEQRKEGAKLRAKKNKSKVEQLVREEEKIVEHLTYSTLAPGMLLLGRIKEFLGSDIAVTLPGGLRGFVSPFDISDVFTKRLQSLDDGIKSEDEEVQNLLQLFAVGRIVVCKVKDVEKSHVAGNSTKQRVTVRLTMNPRDIVPDLVNHLFNGVVIPATVLSIEDHGYAMDIGLGSKGVRSFLPKGKAVVDGEVNAPILEEGQVLLCSVESGGISSKNPAARALQLNRNVSAVRFLEKNVSPANLLPGAIVDVKVEMVKDLGLRVHCGSAQGFVSRFHLINSADSPANHKESEVISARVLYTNPVTKQTAFTLKTSFWDAQTWNSHSHGDLYEGLVVPDAEIVAVVEGVGIYLRLQGGQLAFAARKNLGVPPSDPIKSVFKSGTMHTCVVTGFNDMDEMVLVSLKENLINQPFLSYHHLSLGQVVDCKIVALVPSGVVVLIGERIQGFVPASHLSEVALKNWQQKFTEKTTITCKVMELDAPRKNLVLTHKKSLIDAKDLVLQSYEDAIPDYVVTGVISKIRDTGMLVRFFQKVHGWVPMSEFVEGISLENLYYEGQTVKCKVLRVDKKTQNLQLSLRLIKSDPEKKFKESSEVVIVKECRVTRISPKGLDVRVLPSEAAGFIPFFHLADNADDCVDRLNTFKLSQIIPEAVILKMTPLFLSMKPAYIEAANLHDIPTTIREVHVGREIVATVSNIKNYGVFVEVANGVGGLLPNRLVATLSSERPLSVGDSVLVKTEEVHEEQGRLLFRLLNRIGDAKVEQREPLEKKVRSGTVQEVNEKPVLGSGKHNFGDIVTAKVIAVESQRLKLRTPAKMIGHVHKSELSDQLDSKKADLHSYHVGQILSARVIGQKEIVAKKSKGRRVLTKKATSKPPIYQFSTRRSVLTARDDSVLQKLLREKRSENVKPSIEIKQEEDVDMKAFTRTSKAPVAAHPHAADSRHRTVTQLAHSLLPRLTLPSFSWDDEGDQRAVDLTDDSVKEASPEPTEEQAQVKRRKLDIRNEERRTYDNERSLIKEEVDSHTADDFEKLVLASPNSSISWVRFMAFLLQKQQVAEAKSLARRALETISFREETERFNVWVALLNLENLHGTKESMENTFHDALQHNDALKVFRQMAAIYANTGKLEDAETTYKKMTSRFKASKEVWMDYGAFLMANGKHEAAHQLMQRSLQVIDQKSQIDIIVKFALLELQHGSKERAKTMFENLLANYPKRSDLLHMYASQLIKAKEPAAEIRKLFERIVHTMKFPAKKMKVFFKRYLEFEEENGTPATVEHVKKSAQTFVEQYTL</sequence>
<dbReference type="PANTHER" id="PTHR23270:SF10">
    <property type="entry name" value="PROTEIN RRP5 HOMOLOG"/>
    <property type="match status" value="1"/>
</dbReference>
<organism evidence="8 9">
    <name type="scientific">Hypsibius exemplaris</name>
    <name type="common">Freshwater tardigrade</name>
    <dbReference type="NCBI Taxonomy" id="2072580"/>
    <lineage>
        <taxon>Eukaryota</taxon>
        <taxon>Metazoa</taxon>
        <taxon>Ecdysozoa</taxon>
        <taxon>Tardigrada</taxon>
        <taxon>Eutardigrada</taxon>
        <taxon>Parachela</taxon>
        <taxon>Hypsibioidea</taxon>
        <taxon>Hypsibiidae</taxon>
        <taxon>Hypsibius</taxon>
    </lineage>
</organism>
<dbReference type="OrthoDB" id="412781at2759"/>
<evidence type="ECO:0000256" key="5">
    <source>
        <dbReference type="ARBA" id="ARBA00023242"/>
    </source>
</evidence>
<feature type="domain" description="S1 motif" evidence="7">
    <location>
        <begin position="394"/>
        <end position="470"/>
    </location>
</feature>
<dbReference type="GO" id="GO:0032040">
    <property type="term" value="C:small-subunit processome"/>
    <property type="evidence" value="ECO:0007669"/>
    <property type="project" value="TreeGrafter"/>
</dbReference>
<dbReference type="InterPro" id="IPR012340">
    <property type="entry name" value="NA-bd_OB-fold"/>
</dbReference>
<name>A0A1W0XDH4_HYPEX</name>
<comment type="caution">
    <text evidence="8">The sequence shown here is derived from an EMBL/GenBank/DDBJ whole genome shotgun (WGS) entry which is preliminary data.</text>
</comment>
<dbReference type="InterPro" id="IPR045209">
    <property type="entry name" value="Rrp5"/>
</dbReference>
<reference evidence="9" key="1">
    <citation type="submission" date="2017-01" db="EMBL/GenBank/DDBJ databases">
        <title>Comparative genomics of anhydrobiosis in the tardigrade Hypsibius dujardini.</title>
        <authorList>
            <person name="Yoshida Y."/>
            <person name="Koutsovoulos G."/>
            <person name="Laetsch D."/>
            <person name="Stevens L."/>
            <person name="Kumar S."/>
            <person name="Horikawa D."/>
            <person name="Ishino K."/>
            <person name="Komine S."/>
            <person name="Tomita M."/>
            <person name="Blaxter M."/>
            <person name="Arakawa K."/>
        </authorList>
    </citation>
    <scope>NUCLEOTIDE SEQUENCE [LARGE SCALE GENOMIC DNA]</scope>
    <source>
        <strain evidence="9">Z151</strain>
    </source>
</reference>
<keyword evidence="4" id="KW-0677">Repeat</keyword>
<dbReference type="SMART" id="SM00386">
    <property type="entry name" value="HAT"/>
    <property type="match status" value="4"/>
</dbReference>
<dbReference type="GO" id="GO:0006364">
    <property type="term" value="P:rRNA processing"/>
    <property type="evidence" value="ECO:0007669"/>
    <property type="project" value="UniProtKB-KW"/>
</dbReference>
<keyword evidence="2" id="KW-0698">rRNA processing</keyword>
<evidence type="ECO:0000256" key="4">
    <source>
        <dbReference type="ARBA" id="ARBA00022737"/>
    </source>
</evidence>
<accession>A0A1W0XDH4</accession>
<evidence type="ECO:0000256" key="6">
    <source>
        <dbReference type="SAM" id="MobiDB-lite"/>
    </source>
</evidence>
<feature type="region of interest" description="Disordered" evidence="6">
    <location>
        <begin position="1"/>
        <end position="50"/>
    </location>
</feature>
<dbReference type="PROSITE" id="PS50126">
    <property type="entry name" value="S1"/>
    <property type="match status" value="6"/>
</dbReference>